<gene>
    <name evidence="1" type="ORF">L1987_11172</name>
</gene>
<name>A0ACB9JB59_9ASTR</name>
<protein>
    <submittedName>
        <fullName evidence="1">Uncharacterized protein</fullName>
    </submittedName>
</protein>
<reference evidence="2" key="1">
    <citation type="journal article" date="2022" name="Mol. Ecol. Resour.">
        <title>The genomes of chicory, endive, great burdock and yacon provide insights into Asteraceae palaeo-polyploidization history and plant inulin production.</title>
        <authorList>
            <person name="Fan W."/>
            <person name="Wang S."/>
            <person name="Wang H."/>
            <person name="Wang A."/>
            <person name="Jiang F."/>
            <person name="Liu H."/>
            <person name="Zhao H."/>
            <person name="Xu D."/>
            <person name="Zhang Y."/>
        </authorList>
    </citation>
    <scope>NUCLEOTIDE SEQUENCE [LARGE SCALE GENOMIC DNA]</scope>
    <source>
        <strain evidence="2">cv. Yunnan</strain>
    </source>
</reference>
<evidence type="ECO:0000313" key="2">
    <source>
        <dbReference type="Proteomes" id="UP001056120"/>
    </source>
</evidence>
<dbReference type="EMBL" id="CM042021">
    <property type="protein sequence ID" value="KAI3817382.1"/>
    <property type="molecule type" value="Genomic_DNA"/>
</dbReference>
<evidence type="ECO:0000313" key="1">
    <source>
        <dbReference type="EMBL" id="KAI3817382.1"/>
    </source>
</evidence>
<dbReference type="Proteomes" id="UP001056120">
    <property type="component" value="Linkage Group LG04"/>
</dbReference>
<organism evidence="1 2">
    <name type="scientific">Smallanthus sonchifolius</name>
    <dbReference type="NCBI Taxonomy" id="185202"/>
    <lineage>
        <taxon>Eukaryota</taxon>
        <taxon>Viridiplantae</taxon>
        <taxon>Streptophyta</taxon>
        <taxon>Embryophyta</taxon>
        <taxon>Tracheophyta</taxon>
        <taxon>Spermatophyta</taxon>
        <taxon>Magnoliopsida</taxon>
        <taxon>eudicotyledons</taxon>
        <taxon>Gunneridae</taxon>
        <taxon>Pentapetalae</taxon>
        <taxon>asterids</taxon>
        <taxon>campanulids</taxon>
        <taxon>Asterales</taxon>
        <taxon>Asteraceae</taxon>
        <taxon>Asteroideae</taxon>
        <taxon>Heliantheae alliance</taxon>
        <taxon>Millerieae</taxon>
        <taxon>Smallanthus</taxon>
    </lineage>
</organism>
<proteinExistence type="predicted"/>
<reference evidence="1 2" key="2">
    <citation type="journal article" date="2022" name="Mol. Ecol. Resour.">
        <title>The genomes of chicory, endive, great burdock and yacon provide insights into Asteraceae paleo-polyploidization history and plant inulin production.</title>
        <authorList>
            <person name="Fan W."/>
            <person name="Wang S."/>
            <person name="Wang H."/>
            <person name="Wang A."/>
            <person name="Jiang F."/>
            <person name="Liu H."/>
            <person name="Zhao H."/>
            <person name="Xu D."/>
            <person name="Zhang Y."/>
        </authorList>
    </citation>
    <scope>NUCLEOTIDE SEQUENCE [LARGE SCALE GENOMIC DNA]</scope>
    <source>
        <strain evidence="2">cv. Yunnan</strain>
        <tissue evidence="1">Leaves</tissue>
    </source>
</reference>
<accession>A0ACB9JB59</accession>
<comment type="caution">
    <text evidence="1">The sequence shown here is derived from an EMBL/GenBank/DDBJ whole genome shotgun (WGS) entry which is preliminary data.</text>
</comment>
<sequence>MSEVKDPAIKLFGKTIQLSHLDDAAALSKADERQQYCSEEIKKTTEDERVDDTSSDQSTSVGINDDPKTPTPDKEIPSKNTQKNSSTEEKPQKPDKILPCPRCNSMDTKFCYYNNYNVNQPRHFCKNCQRYWTAGGTMRNTPVGSGRRKNKSLSSASYYRHLIITDTCLKNNGSVLNFGSESSDVRLCESMNQALNFSDKLKNPEDESSSSASNLVENGGNNCLTNLQKYPVQIPCFPSSPWSYNSGFPVNFCPPPHYWGCTVQSQQSPWSMPMRVPLMNPNSPLGKHSRDGNEELLKGKDSESLRINDPNKAAKSSLWSSLGVSKDENGGNSINGGVLSKAFQSKIDEKNEVVGSSLVNLQANPAALSRSLNFRETS</sequence>
<keyword evidence="2" id="KW-1185">Reference proteome</keyword>